<evidence type="ECO:0000313" key="1">
    <source>
        <dbReference type="EMBL" id="QWY26489.1"/>
    </source>
</evidence>
<name>A0A8F3CIL9_9VIRU</name>
<reference evidence="1" key="1">
    <citation type="journal article" date="2021" name="Viruses">
        <title>Discovery and Characterization of Actively Replicating DNA and Retro-Transcribing Viruses in Lower Vertebrate Hosts Based on RNA Sequencing.</title>
        <authorList>
            <person name="Chen X.X."/>
            <person name="Wu W.C."/>
            <person name="Shi M."/>
        </authorList>
    </citation>
    <scope>NUCLEOTIDE SEQUENCE</scope>
    <source>
        <strain evidence="1">Cxx6</strain>
    </source>
</reference>
<proteinExistence type="predicted"/>
<sequence>MMTSRAACCKLESILHVDPPPLYRVYENRYVYFTEEGRFFLTDTDILDGKCPLHENATCLDLLHCAKLIPRQLTTPPLAHVNTIGWTSAPLRATHSFVRTALQWRVRLHTTYLPSNNLHILCLFSKLGDWPAGIFLCDNTNVISCKALSNESLDITPWSFPVFPSVGSIHVMYGVYEDKSCYISDHFLYTLLDMSIPLKHLEKPCNSLYTPKKEDKWLCYRYKGLSIYWMQFVSSALPYDSDTHVFYYKWAVDNKEFQAQVLSSLFNTPNFKRLTTLRWQDAIVTAHNPKQKIYLTDGE</sequence>
<organism evidence="1">
    <name type="scientific">Ranid herpesvirus 4</name>
    <dbReference type="NCBI Taxonomy" id="2849006"/>
    <lineage>
        <taxon>Viruses</taxon>
        <taxon>Duplodnaviria</taxon>
        <taxon>Heunggongvirae</taxon>
        <taxon>Peploviricota</taxon>
        <taxon>Herviviricetes</taxon>
        <taxon>Herpesvirales</taxon>
    </lineage>
</organism>
<dbReference type="EMBL" id="MZ244211">
    <property type="protein sequence ID" value="QWY26489.1"/>
    <property type="molecule type" value="Genomic_DNA"/>
</dbReference>
<accession>A0A8F3CIL9</accession>
<reference evidence="1" key="2">
    <citation type="submission" date="2021-04" db="EMBL/GenBank/DDBJ databases">
        <authorList>
            <person name="Chen X."/>
            <person name="Shi M."/>
            <person name="Wu W."/>
        </authorList>
    </citation>
    <scope>NUCLEOTIDE SEQUENCE</scope>
    <source>
        <strain evidence="1">Cxx6</strain>
    </source>
</reference>
<protein>
    <submittedName>
        <fullName evidence="1">Uncharacterized protein</fullName>
    </submittedName>
</protein>